<name>A0A9W9PML1_9EURO</name>
<evidence type="ECO:0000313" key="2">
    <source>
        <dbReference type="Proteomes" id="UP001147746"/>
    </source>
</evidence>
<organism evidence="1 2">
    <name type="scientific">Penicillium atrosanguineum</name>
    <dbReference type="NCBI Taxonomy" id="1132637"/>
    <lineage>
        <taxon>Eukaryota</taxon>
        <taxon>Fungi</taxon>
        <taxon>Dikarya</taxon>
        <taxon>Ascomycota</taxon>
        <taxon>Pezizomycotina</taxon>
        <taxon>Eurotiomycetes</taxon>
        <taxon>Eurotiomycetidae</taxon>
        <taxon>Eurotiales</taxon>
        <taxon>Aspergillaceae</taxon>
        <taxon>Penicillium</taxon>
    </lineage>
</organism>
<proteinExistence type="predicted"/>
<gene>
    <name evidence="1" type="ORF">N7476_011436</name>
</gene>
<protein>
    <submittedName>
        <fullName evidence="1">Uncharacterized protein</fullName>
    </submittedName>
</protein>
<sequence length="320" mass="36455">MSPTNASGGPSVAPQALLWSYELSRENNTLIEHIEEVESQLLRTEEHSRNLEQYLKSLTNLVAAFDVIKGSNNAHTEERLRHLHEQLKNTALSLCESDQTLADKNKALLKCIAELDKICSMPEDATPEALNYQPASVTDLEDLPPTRSPIDISIPLPLPTVIVHAPSPTNRLPSWLIPEITMTLSSMSQNNRSLEAYYDEANYLRRQSHSTHVEDEILVRRFISGCDDRLYRRRLDHAVRNGQMNWTRLSHEIQHLLNEEEYMENQKFALAHRNEDGSVLWPDGSVRHRFIAYLPFTEDDLTTSEDNVSSSEDDSKAKSI</sequence>
<dbReference type="EMBL" id="JAPZBO010000010">
    <property type="protein sequence ID" value="KAJ5299879.1"/>
    <property type="molecule type" value="Genomic_DNA"/>
</dbReference>
<dbReference type="AlphaFoldDB" id="A0A9W9PML1"/>
<evidence type="ECO:0000313" key="1">
    <source>
        <dbReference type="EMBL" id="KAJ5299879.1"/>
    </source>
</evidence>
<comment type="caution">
    <text evidence="1">The sequence shown here is derived from an EMBL/GenBank/DDBJ whole genome shotgun (WGS) entry which is preliminary data.</text>
</comment>
<reference evidence="1" key="1">
    <citation type="submission" date="2022-12" db="EMBL/GenBank/DDBJ databases">
        <authorList>
            <person name="Petersen C."/>
        </authorList>
    </citation>
    <scope>NUCLEOTIDE SEQUENCE</scope>
    <source>
        <strain evidence="1">IBT 21472</strain>
    </source>
</reference>
<reference evidence="1" key="2">
    <citation type="journal article" date="2023" name="IMA Fungus">
        <title>Comparative genomic study of the Penicillium genus elucidates a diverse pangenome and 15 lateral gene transfer events.</title>
        <authorList>
            <person name="Petersen C."/>
            <person name="Sorensen T."/>
            <person name="Nielsen M.R."/>
            <person name="Sondergaard T.E."/>
            <person name="Sorensen J.L."/>
            <person name="Fitzpatrick D.A."/>
            <person name="Frisvad J.C."/>
            <person name="Nielsen K.L."/>
        </authorList>
    </citation>
    <scope>NUCLEOTIDE SEQUENCE</scope>
    <source>
        <strain evidence="1">IBT 21472</strain>
    </source>
</reference>
<accession>A0A9W9PML1</accession>
<dbReference type="Proteomes" id="UP001147746">
    <property type="component" value="Unassembled WGS sequence"/>
</dbReference>
<keyword evidence="2" id="KW-1185">Reference proteome</keyword>